<feature type="region of interest" description="Disordered" evidence="6">
    <location>
        <begin position="192"/>
        <end position="216"/>
    </location>
</feature>
<dbReference type="AlphaFoldDB" id="A0A1D2M390"/>
<evidence type="ECO:0000256" key="3">
    <source>
        <dbReference type="ARBA" id="ARBA00022771"/>
    </source>
</evidence>
<gene>
    <name evidence="8" type="ORF">Ocin01_19279</name>
</gene>
<dbReference type="STRING" id="48709.A0A1D2M390"/>
<dbReference type="PANTHER" id="PTHR24379:SF121">
    <property type="entry name" value="C2H2-TYPE DOMAIN-CONTAINING PROTEIN"/>
    <property type="match status" value="1"/>
</dbReference>
<feature type="domain" description="C2H2-type" evidence="7">
    <location>
        <begin position="247"/>
        <end position="275"/>
    </location>
</feature>
<feature type="domain" description="C2H2-type" evidence="7">
    <location>
        <begin position="302"/>
        <end position="329"/>
    </location>
</feature>
<evidence type="ECO:0000256" key="1">
    <source>
        <dbReference type="ARBA" id="ARBA00022723"/>
    </source>
</evidence>
<feature type="domain" description="C2H2-type" evidence="7">
    <location>
        <begin position="333"/>
        <end position="360"/>
    </location>
</feature>
<feature type="domain" description="C2H2-type" evidence="7">
    <location>
        <begin position="365"/>
        <end position="393"/>
    </location>
</feature>
<proteinExistence type="predicted"/>
<name>A0A1D2M390_ORCCI</name>
<evidence type="ECO:0000256" key="5">
    <source>
        <dbReference type="PROSITE-ProRule" id="PRU00042"/>
    </source>
</evidence>
<feature type="compositionally biased region" description="Basic residues" evidence="6">
    <location>
        <begin position="196"/>
        <end position="206"/>
    </location>
</feature>
<dbReference type="PROSITE" id="PS50157">
    <property type="entry name" value="ZINC_FINGER_C2H2_2"/>
    <property type="match status" value="5"/>
</dbReference>
<feature type="region of interest" description="Disordered" evidence="6">
    <location>
        <begin position="118"/>
        <end position="164"/>
    </location>
</feature>
<dbReference type="SMART" id="SM00355">
    <property type="entry name" value="ZnF_C2H2"/>
    <property type="match status" value="7"/>
</dbReference>
<evidence type="ECO:0000256" key="4">
    <source>
        <dbReference type="ARBA" id="ARBA00022833"/>
    </source>
</evidence>
<keyword evidence="4" id="KW-0862">Zinc</keyword>
<evidence type="ECO:0000256" key="6">
    <source>
        <dbReference type="SAM" id="MobiDB-lite"/>
    </source>
</evidence>
<dbReference type="PROSITE" id="PS00028">
    <property type="entry name" value="ZINC_FINGER_C2H2_1"/>
    <property type="match status" value="5"/>
</dbReference>
<reference evidence="8 9" key="1">
    <citation type="journal article" date="2016" name="Genome Biol. Evol.">
        <title>Gene Family Evolution Reflects Adaptation to Soil Environmental Stressors in the Genome of the Collembolan Orchesella cincta.</title>
        <authorList>
            <person name="Faddeeva-Vakhrusheva A."/>
            <person name="Derks M.F."/>
            <person name="Anvar S.Y."/>
            <person name="Agamennone V."/>
            <person name="Suring W."/>
            <person name="Smit S."/>
            <person name="van Straalen N.M."/>
            <person name="Roelofs D."/>
        </authorList>
    </citation>
    <scope>NUCLEOTIDE SEQUENCE [LARGE SCALE GENOMIC DNA]</scope>
    <source>
        <tissue evidence="8">Mixed pool</tissue>
    </source>
</reference>
<keyword evidence="9" id="KW-1185">Reference proteome</keyword>
<keyword evidence="3 5" id="KW-0863">Zinc-finger</keyword>
<organism evidence="8 9">
    <name type="scientific">Orchesella cincta</name>
    <name type="common">Springtail</name>
    <name type="synonym">Podura cincta</name>
    <dbReference type="NCBI Taxonomy" id="48709"/>
    <lineage>
        <taxon>Eukaryota</taxon>
        <taxon>Metazoa</taxon>
        <taxon>Ecdysozoa</taxon>
        <taxon>Arthropoda</taxon>
        <taxon>Hexapoda</taxon>
        <taxon>Collembola</taxon>
        <taxon>Entomobryomorpha</taxon>
        <taxon>Entomobryoidea</taxon>
        <taxon>Orchesellidae</taxon>
        <taxon>Orchesellinae</taxon>
        <taxon>Orchesella</taxon>
    </lineage>
</organism>
<dbReference type="EMBL" id="LJIJ01005401">
    <property type="protein sequence ID" value="ODM87404.1"/>
    <property type="molecule type" value="Genomic_DNA"/>
</dbReference>
<evidence type="ECO:0000313" key="8">
    <source>
        <dbReference type="EMBL" id="ODM87404.1"/>
    </source>
</evidence>
<dbReference type="InterPro" id="IPR036236">
    <property type="entry name" value="Znf_C2H2_sf"/>
</dbReference>
<dbReference type="InterPro" id="IPR013087">
    <property type="entry name" value="Znf_C2H2_type"/>
</dbReference>
<dbReference type="OrthoDB" id="40579at2759"/>
<dbReference type="PANTHER" id="PTHR24379">
    <property type="entry name" value="KRAB AND ZINC FINGER DOMAIN-CONTAINING"/>
    <property type="match status" value="1"/>
</dbReference>
<evidence type="ECO:0000256" key="2">
    <source>
        <dbReference type="ARBA" id="ARBA00022737"/>
    </source>
</evidence>
<dbReference type="Proteomes" id="UP000094527">
    <property type="component" value="Unassembled WGS sequence"/>
</dbReference>
<dbReference type="GO" id="GO:0008270">
    <property type="term" value="F:zinc ion binding"/>
    <property type="evidence" value="ECO:0007669"/>
    <property type="project" value="UniProtKB-KW"/>
</dbReference>
<feature type="domain" description="C2H2-type" evidence="7">
    <location>
        <begin position="394"/>
        <end position="416"/>
    </location>
</feature>
<sequence>MIGEDENGSFETLKTLFKKSHQHEETLDQLGPMFVLRVILGVPVKNLEISYKRQDILQRGESQFVQTASLGCNPVRDKVRLMASSGELDRDEDGCSTLLFDTNDDWLRRIVKQEQTCIPPEDSPHVDDNLNLEENESDRVVESESVTPKPGAGATSSRKLSKKVRKIKSNAEDSEESASDWEYDQAVERAVERREKYRNRPPRKRNTSSTSKQEKVKCPGCKGCFSDIVMRNHFNSVHSVALNGKYIQCNQCYLAFEDLRNLEIHIEITHAAEKVFNPQEQERQEKIRQEKLKRNKSYKVEVICEECGKVLTSTLGYKHHMELHRNPKSHDIIKCSVCEQDFMREQALKLHQCRHHAKELNLTPIPCPTCQQLYPDNSVLSEHIRLAHERIKSCVCEQCGAEFLRESQLSRHMLRHGERTCPSSFWHQRELDVHVRRKHTPYDLRPHVCNVCSRGFHVQLYCIGIVEFKLHGQRLTQSELEDARVLTSNTASSSSRSTSIKEEAGAISTQTLSCSNDVDLTSQYTIS</sequence>
<accession>A0A1D2M390</accession>
<evidence type="ECO:0000313" key="9">
    <source>
        <dbReference type="Proteomes" id="UP000094527"/>
    </source>
</evidence>
<protein>
    <submittedName>
        <fullName evidence="8">Putative zinc finger protein</fullName>
    </submittedName>
</protein>
<dbReference type="SUPFAM" id="SSF57667">
    <property type="entry name" value="beta-beta-alpha zinc fingers"/>
    <property type="match status" value="2"/>
</dbReference>
<comment type="caution">
    <text evidence="8">The sequence shown here is derived from an EMBL/GenBank/DDBJ whole genome shotgun (WGS) entry which is preliminary data.</text>
</comment>
<evidence type="ECO:0000259" key="7">
    <source>
        <dbReference type="PROSITE" id="PS50157"/>
    </source>
</evidence>
<keyword evidence="2" id="KW-0677">Repeat</keyword>
<dbReference type="Gene3D" id="3.30.160.60">
    <property type="entry name" value="Classic Zinc Finger"/>
    <property type="match status" value="3"/>
</dbReference>
<keyword evidence="1" id="KW-0479">Metal-binding</keyword>